<keyword evidence="1" id="KW-0067">ATP-binding</keyword>
<evidence type="ECO:0000313" key="8">
    <source>
        <dbReference type="Proteomes" id="UP000286137"/>
    </source>
</evidence>
<feature type="binding site" evidence="1">
    <location>
        <begin position="41"/>
        <end position="48"/>
    </location>
    <ligand>
        <name>ATP</name>
        <dbReference type="ChEBI" id="CHEBI:30616"/>
    </ligand>
</feature>
<feature type="domain" description="FtsK" evidence="2">
    <location>
        <begin position="21"/>
        <end position="197"/>
    </location>
</feature>
<sequence>MTKNNSLKLGYDYDAWHGYGQRDVLFTDISLKTNSHMILCGMSGSGKSYALVWCLKMLILASPPEAEYFFADFKQDDSFAFLRGCTFYYPYKKSLEALEVVYTILHKRQSGEDKNRYTVTLIWDEYMANILALQGEDKKKTADVMNKVSEILMLGRSLGVRFICSCQRPDAKAFPDGSRLNYGIIMILGAPMRSIYEMLMPKEYIEMVEDRQFERGEGILLLQGSDLHFVKIPTVRDMEKMQEICVKALS</sequence>
<evidence type="ECO:0000313" key="4">
    <source>
        <dbReference type="EMBL" id="RGT37401.1"/>
    </source>
</evidence>
<evidence type="ECO:0000256" key="1">
    <source>
        <dbReference type="PROSITE-ProRule" id="PRU00289"/>
    </source>
</evidence>
<organism evidence="4 6">
    <name type="scientific">Mediterraneibacter gnavus</name>
    <name type="common">Ruminococcus gnavus</name>
    <dbReference type="NCBI Taxonomy" id="33038"/>
    <lineage>
        <taxon>Bacteria</taxon>
        <taxon>Bacillati</taxon>
        <taxon>Bacillota</taxon>
        <taxon>Clostridia</taxon>
        <taxon>Lachnospirales</taxon>
        <taxon>Lachnospiraceae</taxon>
        <taxon>Mediterraneibacter</taxon>
    </lineage>
</organism>
<gene>
    <name evidence="5" type="ORF">DW243_15585</name>
    <name evidence="4" type="ORF">DWX36_12260</name>
    <name evidence="3" type="ORF">DWY88_07635</name>
</gene>
<dbReference type="RefSeq" id="WP_118013573.1">
    <property type="nucleotide sequence ID" value="NZ_BAABXJ010000001.1"/>
</dbReference>
<proteinExistence type="predicted"/>
<evidence type="ECO:0000313" key="5">
    <source>
        <dbReference type="EMBL" id="RHG79945.1"/>
    </source>
</evidence>
<dbReference type="AlphaFoldDB" id="A0A412NEU9"/>
<dbReference type="Proteomes" id="UP000283981">
    <property type="component" value="Unassembled WGS sequence"/>
</dbReference>
<dbReference type="GO" id="GO:0005524">
    <property type="term" value="F:ATP binding"/>
    <property type="evidence" value="ECO:0007669"/>
    <property type="project" value="UniProtKB-UniRule"/>
</dbReference>
<dbReference type="Proteomes" id="UP000286137">
    <property type="component" value="Unassembled WGS sequence"/>
</dbReference>
<name>A0A412NEU9_MEDGN</name>
<dbReference type="EMBL" id="QRWQ01000012">
    <property type="protein sequence ID" value="RGT37401.1"/>
    <property type="molecule type" value="Genomic_DNA"/>
</dbReference>
<dbReference type="Gene3D" id="3.40.50.300">
    <property type="entry name" value="P-loop containing nucleotide triphosphate hydrolases"/>
    <property type="match status" value="1"/>
</dbReference>
<dbReference type="InterPro" id="IPR027417">
    <property type="entry name" value="P-loop_NTPase"/>
</dbReference>
<dbReference type="PROSITE" id="PS50901">
    <property type="entry name" value="FTSK"/>
    <property type="match status" value="1"/>
</dbReference>
<dbReference type="SUPFAM" id="SSF52540">
    <property type="entry name" value="P-loop containing nucleoside triphosphate hydrolases"/>
    <property type="match status" value="1"/>
</dbReference>
<dbReference type="EMBL" id="QRIS01000034">
    <property type="protein sequence ID" value="RHG79945.1"/>
    <property type="molecule type" value="Genomic_DNA"/>
</dbReference>
<keyword evidence="1" id="KW-0547">Nucleotide-binding</keyword>
<evidence type="ECO:0000313" key="6">
    <source>
        <dbReference type="Proteomes" id="UP000283834"/>
    </source>
</evidence>
<evidence type="ECO:0000313" key="3">
    <source>
        <dbReference type="EMBL" id="RGQ68422.1"/>
    </source>
</evidence>
<dbReference type="InterPro" id="IPR002543">
    <property type="entry name" value="FtsK_dom"/>
</dbReference>
<dbReference type="Proteomes" id="UP000283834">
    <property type="component" value="Unassembled WGS sequence"/>
</dbReference>
<evidence type="ECO:0000313" key="7">
    <source>
        <dbReference type="Proteomes" id="UP000283981"/>
    </source>
</evidence>
<evidence type="ECO:0000259" key="2">
    <source>
        <dbReference type="PROSITE" id="PS50901"/>
    </source>
</evidence>
<accession>A0A412NEU9</accession>
<dbReference type="GO" id="GO:0003677">
    <property type="term" value="F:DNA binding"/>
    <property type="evidence" value="ECO:0007669"/>
    <property type="project" value="InterPro"/>
</dbReference>
<protein>
    <recommendedName>
        <fullName evidence="2">FtsK domain-containing protein</fullName>
    </recommendedName>
</protein>
<reference evidence="6 7" key="1">
    <citation type="submission" date="2018-08" db="EMBL/GenBank/DDBJ databases">
        <title>A genome reference for cultivated species of the human gut microbiota.</title>
        <authorList>
            <person name="Zou Y."/>
            <person name="Xue W."/>
            <person name="Luo G."/>
        </authorList>
    </citation>
    <scope>NUCLEOTIDE SEQUENCE [LARGE SCALE GENOMIC DNA]</scope>
    <source>
        <strain evidence="4 6">AF19-16AC</strain>
        <strain evidence="3 8">AF27-4BH</strain>
        <strain evidence="5 7">AM21-18</strain>
    </source>
</reference>
<dbReference type="EMBL" id="QRTJ01000011">
    <property type="protein sequence ID" value="RGQ68422.1"/>
    <property type="molecule type" value="Genomic_DNA"/>
</dbReference>
<comment type="caution">
    <text evidence="4">The sequence shown here is derived from an EMBL/GenBank/DDBJ whole genome shotgun (WGS) entry which is preliminary data.</text>
</comment>